<feature type="domain" description="NAD-dependent epimerase/dehydratase" evidence="1">
    <location>
        <begin position="3"/>
        <end position="251"/>
    </location>
</feature>
<gene>
    <name evidence="2" type="ORF">GCM10025865_12080</name>
</gene>
<dbReference type="InterPro" id="IPR036291">
    <property type="entry name" value="NAD(P)-bd_dom_sf"/>
</dbReference>
<protein>
    <submittedName>
        <fullName evidence="2">NAD-dependent epimerase</fullName>
    </submittedName>
</protein>
<dbReference type="Gene3D" id="3.40.50.720">
    <property type="entry name" value="NAD(P)-binding Rossmann-like Domain"/>
    <property type="match status" value="1"/>
</dbReference>
<dbReference type="EMBL" id="AP027729">
    <property type="protein sequence ID" value="BDZ41909.1"/>
    <property type="molecule type" value="Genomic_DNA"/>
</dbReference>
<evidence type="ECO:0000259" key="1">
    <source>
        <dbReference type="Pfam" id="PF01370"/>
    </source>
</evidence>
<evidence type="ECO:0000313" key="2">
    <source>
        <dbReference type="EMBL" id="BDZ41909.1"/>
    </source>
</evidence>
<evidence type="ECO:0000313" key="3">
    <source>
        <dbReference type="Proteomes" id="UP001321475"/>
    </source>
</evidence>
<dbReference type="PANTHER" id="PTHR48079">
    <property type="entry name" value="PROTEIN YEEZ"/>
    <property type="match status" value="1"/>
</dbReference>
<dbReference type="Pfam" id="PF01370">
    <property type="entry name" value="Epimerase"/>
    <property type="match status" value="1"/>
</dbReference>
<proteinExistence type="predicted"/>
<dbReference type="InterPro" id="IPR051783">
    <property type="entry name" value="NAD(P)-dependent_oxidoreduct"/>
</dbReference>
<reference evidence="3" key="1">
    <citation type="journal article" date="2019" name="Int. J. Syst. Evol. Microbiol.">
        <title>The Global Catalogue of Microorganisms (GCM) 10K type strain sequencing project: providing services to taxonomists for standard genome sequencing and annotation.</title>
        <authorList>
            <consortium name="The Broad Institute Genomics Platform"/>
            <consortium name="The Broad Institute Genome Sequencing Center for Infectious Disease"/>
            <person name="Wu L."/>
            <person name="Ma J."/>
        </authorList>
    </citation>
    <scope>NUCLEOTIDE SEQUENCE [LARGE SCALE GENOMIC DNA]</scope>
    <source>
        <strain evidence="3">NBRC 108565</strain>
    </source>
</reference>
<dbReference type="SUPFAM" id="SSF51735">
    <property type="entry name" value="NAD(P)-binding Rossmann-fold domains"/>
    <property type="match status" value="1"/>
</dbReference>
<dbReference type="InterPro" id="IPR001509">
    <property type="entry name" value="Epimerase_deHydtase"/>
</dbReference>
<accession>A0ABN6XAN2</accession>
<organism evidence="2 3">
    <name type="scientific">Paraoerskovia sediminicola</name>
    <dbReference type="NCBI Taxonomy" id="1138587"/>
    <lineage>
        <taxon>Bacteria</taxon>
        <taxon>Bacillati</taxon>
        <taxon>Actinomycetota</taxon>
        <taxon>Actinomycetes</taxon>
        <taxon>Micrococcales</taxon>
        <taxon>Cellulomonadaceae</taxon>
        <taxon>Paraoerskovia</taxon>
    </lineage>
</organism>
<keyword evidence="3" id="KW-1185">Reference proteome</keyword>
<dbReference type="PANTHER" id="PTHR48079:SF6">
    <property type="entry name" value="NAD(P)-BINDING DOMAIN-CONTAINING PROTEIN-RELATED"/>
    <property type="match status" value="1"/>
</dbReference>
<dbReference type="RefSeq" id="WP_286218983.1">
    <property type="nucleotide sequence ID" value="NZ_AP027729.1"/>
</dbReference>
<name>A0ABN6XAN2_9CELL</name>
<sequence length="350" mass="36681">MRVAVLGATGNAGSAVLRALAADSAVDSVLGLARRLPDPTAEPFAGADWATFDVGEETSSATEEDALVDRLAATLAGVDAVVHLAWLIQPNRDRGLLRRANVDGTRRVALAVARAGVAHLVVASSVGAYTPVSDDVPRDESWPTGGVPTSHYSVDKAAQERVLDAFVAAHPEVVVTRLRPSLIFQADAGAEIGRYFLGSLVPRRLLAPGVLPALPAPRGLRLQVTHADDVARAYVAAVTHRERAHGAFNVAADPVLSGDDLARIVDHGRLLELPVGLVRGVLALAYQARLVPTDPGWLDMGMGAPVMDSSRARADLGWSPVHDAPSVLRAMLEGLAGRRGLASAPMRPEG</sequence>
<dbReference type="Proteomes" id="UP001321475">
    <property type="component" value="Chromosome"/>
</dbReference>